<evidence type="ECO:0000313" key="3">
    <source>
        <dbReference type="Proteomes" id="UP000007015"/>
    </source>
</evidence>
<organism evidence="2 3">
    <name type="scientific">Oryza sativa subsp. indica</name>
    <name type="common">Rice</name>
    <dbReference type="NCBI Taxonomy" id="39946"/>
    <lineage>
        <taxon>Eukaryota</taxon>
        <taxon>Viridiplantae</taxon>
        <taxon>Streptophyta</taxon>
        <taxon>Embryophyta</taxon>
        <taxon>Tracheophyta</taxon>
        <taxon>Spermatophyta</taxon>
        <taxon>Magnoliopsida</taxon>
        <taxon>Liliopsida</taxon>
        <taxon>Poales</taxon>
        <taxon>Poaceae</taxon>
        <taxon>BOP clade</taxon>
        <taxon>Oryzoideae</taxon>
        <taxon>Oryzeae</taxon>
        <taxon>Oryzinae</taxon>
        <taxon>Oryza</taxon>
        <taxon>Oryza sativa</taxon>
    </lineage>
</organism>
<dbReference type="Gramene" id="BGIOSGA008443-TA">
    <property type="protein sequence ID" value="BGIOSGA008443-PA"/>
    <property type="gene ID" value="BGIOSGA008443"/>
</dbReference>
<gene>
    <name evidence="2" type="ORF">OsI_07688</name>
</gene>
<dbReference type="Proteomes" id="UP000007015">
    <property type="component" value="Chromosome 2"/>
</dbReference>
<feature type="region of interest" description="Disordered" evidence="1">
    <location>
        <begin position="1"/>
        <end position="22"/>
    </location>
</feature>
<sequence>MEDLYMRAGATGGNGRGREGRRCGSYDRELGGVMLDDNIDDKNGGMQVEGWERPAVGMPEGADLVTGSSITANLAAWGSVTVATTMTVACGWKGGRGWRWGGRRVWIH</sequence>
<evidence type="ECO:0000313" key="2">
    <source>
        <dbReference type="EMBL" id="EEC73420.1"/>
    </source>
</evidence>
<reference evidence="2 3" key="1">
    <citation type="journal article" date="2005" name="PLoS Biol.">
        <title>The genomes of Oryza sativa: a history of duplications.</title>
        <authorList>
            <person name="Yu J."/>
            <person name="Wang J."/>
            <person name="Lin W."/>
            <person name="Li S."/>
            <person name="Li H."/>
            <person name="Zhou J."/>
            <person name="Ni P."/>
            <person name="Dong W."/>
            <person name="Hu S."/>
            <person name="Zeng C."/>
            <person name="Zhang J."/>
            <person name="Zhang Y."/>
            <person name="Li R."/>
            <person name="Xu Z."/>
            <person name="Li S."/>
            <person name="Li X."/>
            <person name="Zheng H."/>
            <person name="Cong L."/>
            <person name="Lin L."/>
            <person name="Yin J."/>
            <person name="Geng J."/>
            <person name="Li G."/>
            <person name="Shi J."/>
            <person name="Liu J."/>
            <person name="Lv H."/>
            <person name="Li J."/>
            <person name="Wang J."/>
            <person name="Deng Y."/>
            <person name="Ran L."/>
            <person name="Shi X."/>
            <person name="Wang X."/>
            <person name="Wu Q."/>
            <person name="Li C."/>
            <person name="Ren X."/>
            <person name="Wang J."/>
            <person name="Wang X."/>
            <person name="Li D."/>
            <person name="Liu D."/>
            <person name="Zhang X."/>
            <person name="Ji Z."/>
            <person name="Zhao W."/>
            <person name="Sun Y."/>
            <person name="Zhang Z."/>
            <person name="Bao J."/>
            <person name="Han Y."/>
            <person name="Dong L."/>
            <person name="Ji J."/>
            <person name="Chen P."/>
            <person name="Wu S."/>
            <person name="Liu J."/>
            <person name="Xiao Y."/>
            <person name="Bu D."/>
            <person name="Tan J."/>
            <person name="Yang L."/>
            <person name="Ye C."/>
            <person name="Zhang J."/>
            <person name="Xu J."/>
            <person name="Zhou Y."/>
            <person name="Yu Y."/>
            <person name="Zhang B."/>
            <person name="Zhuang S."/>
            <person name="Wei H."/>
            <person name="Liu B."/>
            <person name="Lei M."/>
            <person name="Yu H."/>
            <person name="Li Y."/>
            <person name="Xu H."/>
            <person name="Wei S."/>
            <person name="He X."/>
            <person name="Fang L."/>
            <person name="Zhang Z."/>
            <person name="Zhang Y."/>
            <person name="Huang X."/>
            <person name="Su Z."/>
            <person name="Tong W."/>
            <person name="Li J."/>
            <person name="Tong Z."/>
            <person name="Li S."/>
            <person name="Ye J."/>
            <person name="Wang L."/>
            <person name="Fang L."/>
            <person name="Lei T."/>
            <person name="Chen C."/>
            <person name="Chen H."/>
            <person name="Xu Z."/>
            <person name="Li H."/>
            <person name="Huang H."/>
            <person name="Zhang F."/>
            <person name="Xu H."/>
            <person name="Li N."/>
            <person name="Zhao C."/>
            <person name="Li S."/>
            <person name="Dong L."/>
            <person name="Huang Y."/>
            <person name="Li L."/>
            <person name="Xi Y."/>
            <person name="Qi Q."/>
            <person name="Li W."/>
            <person name="Zhang B."/>
            <person name="Hu W."/>
            <person name="Zhang Y."/>
            <person name="Tian X."/>
            <person name="Jiao Y."/>
            <person name="Liang X."/>
            <person name="Jin J."/>
            <person name="Gao L."/>
            <person name="Zheng W."/>
            <person name="Hao B."/>
            <person name="Liu S."/>
            <person name="Wang W."/>
            <person name="Yuan L."/>
            <person name="Cao M."/>
            <person name="McDermott J."/>
            <person name="Samudrala R."/>
            <person name="Wang J."/>
            <person name="Wong G.K."/>
            <person name="Yang H."/>
        </authorList>
    </citation>
    <scope>NUCLEOTIDE SEQUENCE [LARGE SCALE GENOMIC DNA]</scope>
    <source>
        <strain evidence="3">cv. 93-11</strain>
    </source>
</reference>
<protein>
    <submittedName>
        <fullName evidence="2">Uncharacterized protein</fullName>
    </submittedName>
</protein>
<name>B8ADY9_ORYSI</name>
<dbReference type="HOGENOM" id="CLU_2201351_0_0_1"/>
<accession>B8ADY9</accession>
<proteinExistence type="predicted"/>
<evidence type="ECO:0000256" key="1">
    <source>
        <dbReference type="SAM" id="MobiDB-lite"/>
    </source>
</evidence>
<dbReference type="AlphaFoldDB" id="B8ADY9"/>
<keyword evidence="3" id="KW-1185">Reference proteome</keyword>
<dbReference type="EMBL" id="CM000127">
    <property type="protein sequence ID" value="EEC73420.1"/>
    <property type="molecule type" value="Genomic_DNA"/>
</dbReference>